<name>A0ABP9WCB5_9DEIO</name>
<evidence type="ECO:0000313" key="1">
    <source>
        <dbReference type="EMBL" id="GAA5514963.1"/>
    </source>
</evidence>
<reference evidence="1 2" key="1">
    <citation type="submission" date="2024-02" db="EMBL/GenBank/DDBJ databases">
        <title>Deinococcus carri NBRC 110142.</title>
        <authorList>
            <person name="Ichikawa N."/>
            <person name="Katano-Makiyama Y."/>
            <person name="Hidaka K."/>
        </authorList>
    </citation>
    <scope>NUCLEOTIDE SEQUENCE [LARGE SCALE GENOMIC DNA]</scope>
    <source>
        <strain evidence="1 2">NBRC 110142</strain>
    </source>
</reference>
<sequence>MTAFATYHEFLLPLGYADAAGRLHTRGVMRLATALDEVEPLGDARVKDNEAFFGILLLSRVTLQLGEFAPVPPEVIAGLYAADFAYLQAFYAAINAPGSGAPVLAPLPMPATAPPASIEAVCPQCGAELILDLEPAPLPDTREVSVP</sequence>
<accession>A0ABP9WCB5</accession>
<organism evidence="1 2">
    <name type="scientific">Deinococcus carri</name>
    <dbReference type="NCBI Taxonomy" id="1211323"/>
    <lineage>
        <taxon>Bacteria</taxon>
        <taxon>Thermotogati</taxon>
        <taxon>Deinococcota</taxon>
        <taxon>Deinococci</taxon>
        <taxon>Deinococcales</taxon>
        <taxon>Deinococcaceae</taxon>
        <taxon>Deinococcus</taxon>
    </lineage>
</organism>
<evidence type="ECO:0000313" key="2">
    <source>
        <dbReference type="Proteomes" id="UP001401887"/>
    </source>
</evidence>
<proteinExistence type="predicted"/>
<dbReference type="Proteomes" id="UP001401887">
    <property type="component" value="Unassembled WGS sequence"/>
</dbReference>
<protein>
    <recommendedName>
        <fullName evidence="3">Phage tail assembly protein</fullName>
    </recommendedName>
</protein>
<gene>
    <name evidence="1" type="ORF">Dcar01_03727</name>
</gene>
<evidence type="ECO:0008006" key="3">
    <source>
        <dbReference type="Google" id="ProtNLM"/>
    </source>
</evidence>
<dbReference type="EMBL" id="BAABRP010000029">
    <property type="protein sequence ID" value="GAA5514963.1"/>
    <property type="molecule type" value="Genomic_DNA"/>
</dbReference>
<keyword evidence="2" id="KW-1185">Reference proteome</keyword>
<dbReference type="RefSeq" id="WP_345468280.1">
    <property type="nucleotide sequence ID" value="NZ_BAABRP010000029.1"/>
</dbReference>
<comment type="caution">
    <text evidence="1">The sequence shown here is derived from an EMBL/GenBank/DDBJ whole genome shotgun (WGS) entry which is preliminary data.</text>
</comment>